<dbReference type="Proteomes" id="UP001223420">
    <property type="component" value="Unassembled WGS sequence"/>
</dbReference>
<dbReference type="EMBL" id="JAUSWL010000003">
    <property type="protein sequence ID" value="MDQ0543122.1"/>
    <property type="molecule type" value="Genomic_DNA"/>
</dbReference>
<proteinExistence type="predicted"/>
<name>A0AAJ1TTL6_9HYPH</name>
<protein>
    <recommendedName>
        <fullName evidence="1">Abortive phage infection protein C-terminal domain-containing protein</fullName>
    </recommendedName>
</protein>
<feature type="domain" description="Abortive phage infection protein C-terminal" evidence="1">
    <location>
        <begin position="258"/>
        <end position="353"/>
    </location>
</feature>
<dbReference type="InterPro" id="IPR018891">
    <property type="entry name" value="AIPR_C"/>
</dbReference>
<comment type="caution">
    <text evidence="2">The sequence shown here is derived from an EMBL/GenBank/DDBJ whole genome shotgun (WGS) entry which is preliminary data.</text>
</comment>
<reference evidence="2" key="1">
    <citation type="submission" date="2023-07" db="EMBL/GenBank/DDBJ databases">
        <title>Genomic Encyclopedia of Type Strains, Phase IV (KMG-IV): sequencing the most valuable type-strain genomes for metagenomic binning, comparative biology and taxonomic classification.</title>
        <authorList>
            <person name="Goeker M."/>
        </authorList>
    </citation>
    <scope>NUCLEOTIDE SEQUENCE</scope>
    <source>
        <strain evidence="2">DSM 19569</strain>
    </source>
</reference>
<organism evidence="2 3">
    <name type="scientific">Methylobacterium brachiatum</name>
    <dbReference type="NCBI Taxonomy" id="269660"/>
    <lineage>
        <taxon>Bacteria</taxon>
        <taxon>Pseudomonadati</taxon>
        <taxon>Pseudomonadota</taxon>
        <taxon>Alphaproteobacteria</taxon>
        <taxon>Hyphomicrobiales</taxon>
        <taxon>Methylobacteriaceae</taxon>
        <taxon>Methylobacterium</taxon>
    </lineage>
</organism>
<evidence type="ECO:0000259" key="1">
    <source>
        <dbReference type="Pfam" id="PF10592"/>
    </source>
</evidence>
<evidence type="ECO:0000313" key="2">
    <source>
        <dbReference type="EMBL" id="MDQ0543122.1"/>
    </source>
</evidence>
<accession>A0AAJ1TTL6</accession>
<evidence type="ECO:0000313" key="3">
    <source>
        <dbReference type="Proteomes" id="UP001223420"/>
    </source>
</evidence>
<dbReference type="AlphaFoldDB" id="A0AAJ1TTL6"/>
<dbReference type="Pfam" id="PF10592">
    <property type="entry name" value="AIPR"/>
    <property type="match status" value="1"/>
</dbReference>
<sequence>MHRVVKSHVQAFRDEFALKLDESKLFEAFCAYCIAKQFTFENVNPDLLTYEGADPGIDSAFYAINDQIITTLSEAEKIFSSRKTDNAVRLVFVQSKTSEGWQKQELDVFSAAIQDFISESPSHTYSEYLDEQREIFNLVINNVGKVKSGRPDIDCYYVTSGPRLVAAEILAAKNALQARLCDAGLFDDCRVVALDRDELIKYWVASRGAYKAQFRVIGSASFPKSAGIEESYAVTVSARDFVQAVLEDDRGSLRRSIFDENVRDFISFDDSAINSEIVGSLISPSSSSRFGILNNGITIISPEVRLQSNEMYIEDYQIVNGCQTSNVLFEARKDIPQDATLMVKIIETRDQAIVD</sequence>
<gene>
    <name evidence="2" type="ORF">QO001_002048</name>
</gene>